<accession>A0AAJ6Z1L3</accession>
<dbReference type="Proteomes" id="UP000694872">
    <property type="component" value="Unplaced"/>
</dbReference>
<dbReference type="RefSeq" id="XP_013163279.1">
    <property type="nucleotide sequence ID" value="XM_013307825.1"/>
</dbReference>
<sequence>MTITPKSIELLHGQRVNSTVVPFKCNRCRLLNLMVRASDGNVYNVDNSRHRVKEFIDREGKPRQFLEIDLEGMKPQDFGDYFLVIQNGDGLEERVKGLTVLSPENDVENVIDCPRLTASFEVGGHFDRTMQYTCDDCQITDILCNGESVLAAGRVSIIRVSKMISFNFPRYEDNHSCVYMGFFKSKDKVFKKILAVIDNDAQGVTVQFQTVAPPPLGQQFEQEITYVCDDCTVSKVFVNGIPVPTSTRRSTTGSVAFFFVSII</sequence>
<organism evidence="1">
    <name type="scientific">Papilio xuthus</name>
    <name type="common">Asian swallowtail butterfly</name>
    <dbReference type="NCBI Taxonomy" id="66420"/>
    <lineage>
        <taxon>Eukaryota</taxon>
        <taxon>Metazoa</taxon>
        <taxon>Ecdysozoa</taxon>
        <taxon>Arthropoda</taxon>
        <taxon>Hexapoda</taxon>
        <taxon>Insecta</taxon>
        <taxon>Pterygota</taxon>
        <taxon>Neoptera</taxon>
        <taxon>Endopterygota</taxon>
        <taxon>Lepidoptera</taxon>
        <taxon>Glossata</taxon>
        <taxon>Ditrysia</taxon>
        <taxon>Papilionoidea</taxon>
        <taxon>Papilionidae</taxon>
        <taxon>Papilioninae</taxon>
        <taxon>Papilio</taxon>
    </lineage>
</organism>
<dbReference type="KEGG" id="pxu:106114563"/>
<name>A0AAJ6Z1L3_PAPXU</name>
<proteinExistence type="predicted"/>
<dbReference type="GeneID" id="106114563"/>
<protein>
    <submittedName>
        <fullName evidence="1">Uncharacterized protein LOC106114563</fullName>
    </submittedName>
</protein>
<dbReference type="AlphaFoldDB" id="A0AAJ6Z1L3"/>
<evidence type="ECO:0000313" key="1">
    <source>
        <dbReference type="RefSeq" id="XP_013163279.1"/>
    </source>
</evidence>
<gene>
    <name evidence="1" type="primary">LOC106114563</name>
</gene>
<reference evidence="1" key="1">
    <citation type="submission" date="2025-08" db="UniProtKB">
        <authorList>
            <consortium name="RefSeq"/>
        </authorList>
    </citation>
    <scope>IDENTIFICATION</scope>
</reference>